<dbReference type="InterPro" id="IPR036915">
    <property type="entry name" value="Cyclin-like_sf"/>
</dbReference>
<dbReference type="PROSITE" id="PS50297">
    <property type="entry name" value="ANK_REP_REGION"/>
    <property type="match status" value="1"/>
</dbReference>
<dbReference type="SMART" id="SM00385">
    <property type="entry name" value="CYCLIN"/>
    <property type="match status" value="2"/>
</dbReference>
<feature type="region of interest" description="Disordered" evidence="5">
    <location>
        <begin position="242"/>
        <end position="353"/>
    </location>
</feature>
<dbReference type="Pfam" id="PF00134">
    <property type="entry name" value="Cyclin_N"/>
    <property type="match status" value="1"/>
</dbReference>
<dbReference type="Pfam" id="PF21797">
    <property type="entry name" value="CycT2-like_C"/>
    <property type="match status" value="1"/>
</dbReference>
<feature type="domain" description="Cyclin-like" evidence="6">
    <location>
        <begin position="132"/>
        <end position="228"/>
    </location>
</feature>
<dbReference type="InterPro" id="IPR002110">
    <property type="entry name" value="Ankyrin_rpt"/>
</dbReference>
<keyword evidence="1" id="KW-0132">Cell division</keyword>
<sequence>MALHMAALNGHAETVQILLDLGASLSDKSAVMATGQVLFHRFYCKKSFARFNVKRIAASCVWLASKLEESPRKARQVLIVFHRMECRRENLPIEHLDTSSKRYVDLKADLIRSERHLLKEMGFICHVEHPHKFISNYLATLETPPELRQEAWNLANDSLRTTLCVRFKSEVVACGVVYAAARRFQVPLPENPPWWKAFDADKSGIDEDGFSAATTTNEDISTAKAVNQEAGKDERIKAALDKLKESKKSDDESKNTINGGELREEPESKLMLDNKAEIGGDRIKDRERDRERERERNRSKDHERGREDTERDRDKIKERGHRSREKGKDSDRDYHSSSHSSRERERRKHHSYA</sequence>
<dbReference type="Proteomes" id="UP001318860">
    <property type="component" value="Unassembled WGS sequence"/>
</dbReference>
<dbReference type="Gene3D" id="1.10.472.10">
    <property type="entry name" value="Cyclin-like"/>
    <property type="match status" value="2"/>
</dbReference>
<dbReference type="PANTHER" id="PTHR10026">
    <property type="entry name" value="CYCLIN"/>
    <property type="match status" value="1"/>
</dbReference>
<dbReference type="InterPro" id="IPR006671">
    <property type="entry name" value="Cyclin_N"/>
</dbReference>
<evidence type="ECO:0000256" key="2">
    <source>
        <dbReference type="ARBA" id="ARBA00023306"/>
    </source>
</evidence>
<gene>
    <name evidence="7" type="ORF">DH2020_018600</name>
</gene>
<comment type="similarity">
    <text evidence="4">Belongs to the cyclin family.</text>
</comment>
<organism evidence="7 8">
    <name type="scientific">Rehmannia glutinosa</name>
    <name type="common">Chinese foxglove</name>
    <dbReference type="NCBI Taxonomy" id="99300"/>
    <lineage>
        <taxon>Eukaryota</taxon>
        <taxon>Viridiplantae</taxon>
        <taxon>Streptophyta</taxon>
        <taxon>Embryophyta</taxon>
        <taxon>Tracheophyta</taxon>
        <taxon>Spermatophyta</taxon>
        <taxon>Magnoliopsida</taxon>
        <taxon>eudicotyledons</taxon>
        <taxon>Gunneridae</taxon>
        <taxon>Pentapetalae</taxon>
        <taxon>asterids</taxon>
        <taxon>lamiids</taxon>
        <taxon>Lamiales</taxon>
        <taxon>Orobanchaceae</taxon>
        <taxon>Rehmannieae</taxon>
        <taxon>Rehmannia</taxon>
    </lineage>
</organism>
<keyword evidence="8" id="KW-1185">Reference proteome</keyword>
<dbReference type="PIRSF" id="PIRSF036580">
    <property type="entry name" value="Cyclin_L"/>
    <property type="match status" value="1"/>
</dbReference>
<dbReference type="SUPFAM" id="SSF47954">
    <property type="entry name" value="Cyclin-like"/>
    <property type="match status" value="2"/>
</dbReference>
<accession>A0ABR0WJD3</accession>
<feature type="compositionally biased region" description="Basic and acidic residues" evidence="5">
    <location>
        <begin position="261"/>
        <end position="317"/>
    </location>
</feature>
<feature type="compositionally biased region" description="Basic and acidic residues" evidence="5">
    <location>
        <begin position="242"/>
        <end position="254"/>
    </location>
</feature>
<evidence type="ECO:0000313" key="7">
    <source>
        <dbReference type="EMBL" id="KAK6147688.1"/>
    </source>
</evidence>
<dbReference type="InterPro" id="IPR013763">
    <property type="entry name" value="Cyclin-like_dom"/>
</dbReference>
<evidence type="ECO:0000313" key="8">
    <source>
        <dbReference type="Proteomes" id="UP001318860"/>
    </source>
</evidence>
<evidence type="ECO:0000256" key="3">
    <source>
        <dbReference type="PROSITE-ProRule" id="PRU00023"/>
    </source>
</evidence>
<evidence type="ECO:0000256" key="1">
    <source>
        <dbReference type="ARBA" id="ARBA00022618"/>
    </source>
</evidence>
<comment type="caution">
    <text evidence="7">The sequence shown here is derived from an EMBL/GenBank/DDBJ whole genome shotgun (WGS) entry which is preliminary data.</text>
</comment>
<dbReference type="EMBL" id="JABTTQ020000010">
    <property type="protein sequence ID" value="KAK6147688.1"/>
    <property type="molecule type" value="Genomic_DNA"/>
</dbReference>
<keyword evidence="3" id="KW-0040">ANK repeat</keyword>
<evidence type="ECO:0000259" key="6">
    <source>
        <dbReference type="SMART" id="SM00385"/>
    </source>
</evidence>
<name>A0ABR0WJD3_REHGL</name>
<feature type="domain" description="Cyclin-like" evidence="6">
    <location>
        <begin position="16"/>
        <end position="119"/>
    </location>
</feature>
<reference evidence="7 8" key="1">
    <citation type="journal article" date="2021" name="Comput. Struct. Biotechnol. J.">
        <title>De novo genome assembly of the potent medicinal plant Rehmannia glutinosa using nanopore technology.</title>
        <authorList>
            <person name="Ma L."/>
            <person name="Dong C."/>
            <person name="Song C."/>
            <person name="Wang X."/>
            <person name="Zheng X."/>
            <person name="Niu Y."/>
            <person name="Chen S."/>
            <person name="Feng W."/>
        </authorList>
    </citation>
    <scope>NUCLEOTIDE SEQUENCE [LARGE SCALE GENOMIC DNA]</scope>
    <source>
        <strain evidence="7">DH-2019</strain>
    </source>
</reference>
<evidence type="ECO:0000256" key="4">
    <source>
        <dbReference type="RuleBase" id="RU000383"/>
    </source>
</evidence>
<keyword evidence="2" id="KW-0131">Cell cycle</keyword>
<evidence type="ECO:0000256" key="5">
    <source>
        <dbReference type="SAM" id="MobiDB-lite"/>
    </source>
</evidence>
<proteinExistence type="inferred from homology"/>
<keyword evidence="4" id="KW-0195">Cyclin</keyword>
<dbReference type="PROSITE" id="PS50088">
    <property type="entry name" value="ANK_REPEAT"/>
    <property type="match status" value="1"/>
</dbReference>
<dbReference type="InterPro" id="IPR043198">
    <property type="entry name" value="Cyclin/Ssn8"/>
</dbReference>
<protein>
    <recommendedName>
        <fullName evidence="6">Cyclin-like domain-containing protein</fullName>
    </recommendedName>
</protein>
<feature type="compositionally biased region" description="Basic and acidic residues" evidence="5">
    <location>
        <begin position="326"/>
        <end position="344"/>
    </location>
</feature>
<feature type="repeat" description="ANK" evidence="3">
    <location>
        <begin position="1"/>
        <end position="30"/>
    </location>
</feature>